<sequence length="126" mass="13036">MLSLKNVLLINAVSSGATGIGLVVLAETVANLFGTTAVGTVMGVGIFLVVFAAGVLNEAVQRTARLTHVYIIIALDILWVIGSIAIVLPQLFNLSAIGYIAITAVALWVAAMAYLQIKGVKQTAAV</sequence>
<evidence type="ECO:0000256" key="1">
    <source>
        <dbReference type="SAM" id="Phobius"/>
    </source>
</evidence>
<dbReference type="RefSeq" id="WP_377574728.1">
    <property type="nucleotide sequence ID" value="NZ_JBHTKA010000001.1"/>
</dbReference>
<feature type="transmembrane region" description="Helical" evidence="1">
    <location>
        <begin position="32"/>
        <end position="56"/>
    </location>
</feature>
<gene>
    <name evidence="2" type="ORF">ACFQ21_03170</name>
</gene>
<protein>
    <recommendedName>
        <fullName evidence="4">DUF3021 domain-containing protein</fullName>
    </recommendedName>
</protein>
<evidence type="ECO:0008006" key="4">
    <source>
        <dbReference type="Google" id="ProtNLM"/>
    </source>
</evidence>
<reference evidence="3" key="1">
    <citation type="journal article" date="2019" name="Int. J. Syst. Evol. Microbiol.">
        <title>The Global Catalogue of Microorganisms (GCM) 10K type strain sequencing project: providing services to taxonomists for standard genome sequencing and annotation.</title>
        <authorList>
            <consortium name="The Broad Institute Genomics Platform"/>
            <consortium name="The Broad Institute Genome Sequencing Center for Infectious Disease"/>
            <person name="Wu L."/>
            <person name="Ma J."/>
        </authorList>
    </citation>
    <scope>NUCLEOTIDE SEQUENCE [LARGE SCALE GENOMIC DNA]</scope>
    <source>
        <strain evidence="3">CCUG 58938</strain>
    </source>
</reference>
<dbReference type="EMBL" id="JBHTKA010000001">
    <property type="protein sequence ID" value="MFD0998286.1"/>
    <property type="molecule type" value="Genomic_DNA"/>
</dbReference>
<evidence type="ECO:0000313" key="2">
    <source>
        <dbReference type="EMBL" id="MFD0998286.1"/>
    </source>
</evidence>
<evidence type="ECO:0000313" key="3">
    <source>
        <dbReference type="Proteomes" id="UP001597112"/>
    </source>
</evidence>
<feature type="transmembrane region" description="Helical" evidence="1">
    <location>
        <begin position="94"/>
        <end position="115"/>
    </location>
</feature>
<feature type="transmembrane region" description="Helical" evidence="1">
    <location>
        <begin position="68"/>
        <end position="88"/>
    </location>
</feature>
<dbReference type="Proteomes" id="UP001597112">
    <property type="component" value="Unassembled WGS sequence"/>
</dbReference>
<keyword evidence="3" id="KW-1185">Reference proteome</keyword>
<accession>A0ABW3JXL7</accession>
<comment type="caution">
    <text evidence="2">The sequence shown here is derived from an EMBL/GenBank/DDBJ whole genome shotgun (WGS) entry which is preliminary data.</text>
</comment>
<keyword evidence="1" id="KW-0812">Transmembrane</keyword>
<keyword evidence="1" id="KW-1133">Transmembrane helix</keyword>
<organism evidence="2 3">
    <name type="scientific">Ohtaekwangia kribbensis</name>
    <dbReference type="NCBI Taxonomy" id="688913"/>
    <lineage>
        <taxon>Bacteria</taxon>
        <taxon>Pseudomonadati</taxon>
        <taxon>Bacteroidota</taxon>
        <taxon>Cytophagia</taxon>
        <taxon>Cytophagales</taxon>
        <taxon>Fulvivirgaceae</taxon>
        <taxon>Ohtaekwangia</taxon>
    </lineage>
</organism>
<keyword evidence="1" id="KW-0472">Membrane</keyword>
<feature type="transmembrane region" description="Helical" evidence="1">
    <location>
        <begin position="7"/>
        <end position="26"/>
    </location>
</feature>
<proteinExistence type="predicted"/>
<name>A0ABW3JXL7_9BACT</name>